<dbReference type="Proteomes" id="UP001268864">
    <property type="component" value="Unassembled WGS sequence"/>
</dbReference>
<keyword evidence="2" id="KW-0812">Transmembrane</keyword>
<evidence type="ECO:0000313" key="5">
    <source>
        <dbReference type="Proteomes" id="UP001268864"/>
    </source>
</evidence>
<dbReference type="Pfam" id="PF04519">
    <property type="entry name" value="Bactofilin"/>
    <property type="match status" value="1"/>
</dbReference>
<protein>
    <submittedName>
        <fullName evidence="4">Polymer-forming cytoskeletal protein</fullName>
    </submittedName>
</protein>
<keyword evidence="2" id="KW-1133">Transmembrane helix</keyword>
<feature type="transmembrane region" description="Helical" evidence="2">
    <location>
        <begin position="194"/>
        <end position="216"/>
    </location>
</feature>
<feature type="transmembrane region" description="Helical" evidence="2">
    <location>
        <begin position="237"/>
        <end position="261"/>
    </location>
</feature>
<sequence length="367" mass="36244">MRTDSRRRLAVALAAVVVLAGTAGVAAAQSFQGAAETVVVGPDETYDSIEGIAGTVVVRGTVTGDVSAAAGTVHVAEGGTVQGDVEAAAGTVTIDGAVGGDVDTAGSTVTVGETGSIAGDLTAGATYLAIDGTVDGDLTAGAERIVLGPEASVGGTVRYDAETFSRAPGAAVGGSVVQDESLGQPAGPDLRIPGWLGALYGLLANLLLGVLLLAVFPAFSSRVADGVVERPLRSSGVGLATLLVVPVVLVVLLVTIVGIPLSLVGAVAFAVTVWVAVVYGQYALGAWALSFAGRENRWLALVLGVVGVTVLGAVPVLGALLDIAVLLLGLGALVLALRGAYDSRRGEGTRGGRQATLEEATGDTTAA</sequence>
<accession>A0ABU2FLR1</accession>
<dbReference type="RefSeq" id="WP_310899059.1">
    <property type="nucleotide sequence ID" value="NZ_JAMQOS010000001.1"/>
</dbReference>
<dbReference type="Pfam" id="PF26514">
    <property type="entry name" value="DUF8173"/>
    <property type="match status" value="1"/>
</dbReference>
<dbReference type="PANTHER" id="PTHR35024:SF4">
    <property type="entry name" value="POLYMER-FORMING CYTOSKELETAL PROTEIN"/>
    <property type="match status" value="1"/>
</dbReference>
<dbReference type="PANTHER" id="PTHR35024">
    <property type="entry name" value="HYPOTHETICAL CYTOSOLIC PROTEIN"/>
    <property type="match status" value="1"/>
</dbReference>
<dbReference type="EMBL" id="JAMQOS010000001">
    <property type="protein sequence ID" value="MDS0281222.1"/>
    <property type="molecule type" value="Genomic_DNA"/>
</dbReference>
<keyword evidence="2" id="KW-0472">Membrane</keyword>
<evidence type="ECO:0000313" key="4">
    <source>
        <dbReference type="EMBL" id="MDS0281222.1"/>
    </source>
</evidence>
<organism evidence="4 5">
    <name type="scientific">Haloarcula onubensis</name>
    <dbReference type="NCBI Taxonomy" id="2950539"/>
    <lineage>
        <taxon>Archaea</taxon>
        <taxon>Methanobacteriati</taxon>
        <taxon>Methanobacteriota</taxon>
        <taxon>Stenosarchaea group</taxon>
        <taxon>Halobacteria</taxon>
        <taxon>Halobacteriales</taxon>
        <taxon>Haloarculaceae</taxon>
        <taxon>Haloarcula</taxon>
    </lineage>
</organism>
<feature type="domain" description="DUF8173" evidence="3">
    <location>
        <begin position="192"/>
        <end position="334"/>
    </location>
</feature>
<evidence type="ECO:0000259" key="3">
    <source>
        <dbReference type="Pfam" id="PF26514"/>
    </source>
</evidence>
<keyword evidence="5" id="KW-1185">Reference proteome</keyword>
<feature type="region of interest" description="Disordered" evidence="1">
    <location>
        <begin position="343"/>
        <end position="367"/>
    </location>
</feature>
<gene>
    <name evidence="4" type="ORF">NDI86_03745</name>
</gene>
<feature type="transmembrane region" description="Helical" evidence="2">
    <location>
        <begin position="298"/>
        <end position="317"/>
    </location>
</feature>
<evidence type="ECO:0000256" key="2">
    <source>
        <dbReference type="SAM" id="Phobius"/>
    </source>
</evidence>
<feature type="transmembrane region" description="Helical" evidence="2">
    <location>
        <begin position="267"/>
        <end position="291"/>
    </location>
</feature>
<dbReference type="InterPro" id="IPR007607">
    <property type="entry name" value="BacA/B"/>
</dbReference>
<comment type="caution">
    <text evidence="4">The sequence shown here is derived from an EMBL/GenBank/DDBJ whole genome shotgun (WGS) entry which is preliminary data.</text>
</comment>
<evidence type="ECO:0000256" key="1">
    <source>
        <dbReference type="SAM" id="MobiDB-lite"/>
    </source>
</evidence>
<feature type="transmembrane region" description="Helical" evidence="2">
    <location>
        <begin position="323"/>
        <end position="341"/>
    </location>
</feature>
<dbReference type="InterPro" id="IPR058486">
    <property type="entry name" value="DUF8173"/>
</dbReference>
<reference evidence="4 5" key="1">
    <citation type="submission" date="2022-06" db="EMBL/GenBank/DDBJ databases">
        <title>Halomicroarcula sp. a new haloarchaeum isolate from saline soil.</title>
        <authorList>
            <person name="Strakova D."/>
            <person name="Galisteo C."/>
            <person name="Sanchez-Porro C."/>
            <person name="Ventosa A."/>
        </authorList>
    </citation>
    <scope>NUCLEOTIDE SEQUENCE [LARGE SCALE GENOMIC DNA]</scope>
    <source>
        <strain evidence="4 5">S3CR25-11</strain>
    </source>
</reference>
<proteinExistence type="predicted"/>
<name>A0ABU2FLR1_9EURY</name>